<protein>
    <submittedName>
        <fullName evidence="3">Uncharacterized protein</fullName>
    </submittedName>
</protein>
<dbReference type="EMBL" id="BMIW01000019">
    <property type="protein sequence ID" value="GGG03676.1"/>
    <property type="molecule type" value="Genomic_DNA"/>
</dbReference>
<evidence type="ECO:0000256" key="1">
    <source>
        <dbReference type="SAM" id="MobiDB-lite"/>
    </source>
</evidence>
<name>A0ABQ1VX56_9BACL</name>
<feature type="compositionally biased region" description="Gly residues" evidence="1">
    <location>
        <begin position="96"/>
        <end position="119"/>
    </location>
</feature>
<proteinExistence type="predicted"/>
<accession>A0ABQ1VX56</accession>
<dbReference type="RefSeq" id="WP_229717052.1">
    <property type="nucleotide sequence ID" value="NZ_BMIW01000019.1"/>
</dbReference>
<dbReference type="InterPro" id="IPR014867">
    <property type="entry name" value="Spore_coat_CotH_CotH2/3/7"/>
</dbReference>
<dbReference type="Proteomes" id="UP000608420">
    <property type="component" value="Unassembled WGS sequence"/>
</dbReference>
<evidence type="ECO:0000313" key="3">
    <source>
        <dbReference type="EMBL" id="GGG03676.1"/>
    </source>
</evidence>
<comment type="caution">
    <text evidence="3">The sequence shown here is derived from an EMBL/GenBank/DDBJ whole genome shotgun (WGS) entry which is preliminary data.</text>
</comment>
<keyword evidence="2" id="KW-0472">Membrane</keyword>
<feature type="transmembrane region" description="Helical" evidence="2">
    <location>
        <begin position="245"/>
        <end position="263"/>
    </location>
</feature>
<evidence type="ECO:0000313" key="4">
    <source>
        <dbReference type="Proteomes" id="UP000608420"/>
    </source>
</evidence>
<dbReference type="Pfam" id="PF08757">
    <property type="entry name" value="CotH"/>
    <property type="match status" value="1"/>
</dbReference>
<keyword evidence="2" id="KW-0812">Transmembrane</keyword>
<feature type="region of interest" description="Disordered" evidence="1">
    <location>
        <begin position="87"/>
        <end position="215"/>
    </location>
</feature>
<organism evidence="3 4">
    <name type="scientific">Paenibacillus aceti</name>
    <dbReference type="NCBI Taxonomy" id="1820010"/>
    <lineage>
        <taxon>Bacteria</taxon>
        <taxon>Bacillati</taxon>
        <taxon>Bacillota</taxon>
        <taxon>Bacilli</taxon>
        <taxon>Bacillales</taxon>
        <taxon>Paenibacillaceae</taxon>
        <taxon>Paenibacillus</taxon>
    </lineage>
</organism>
<keyword evidence="4" id="KW-1185">Reference proteome</keyword>
<evidence type="ECO:0000256" key="2">
    <source>
        <dbReference type="SAM" id="Phobius"/>
    </source>
</evidence>
<gene>
    <name evidence="3" type="ORF">GCM10010913_26870</name>
</gene>
<reference evidence="4" key="1">
    <citation type="journal article" date="2019" name="Int. J. Syst. Evol. Microbiol.">
        <title>The Global Catalogue of Microorganisms (GCM) 10K type strain sequencing project: providing services to taxonomists for standard genome sequencing and annotation.</title>
        <authorList>
            <consortium name="The Broad Institute Genomics Platform"/>
            <consortium name="The Broad Institute Genome Sequencing Center for Infectious Disease"/>
            <person name="Wu L."/>
            <person name="Ma J."/>
        </authorList>
    </citation>
    <scope>NUCLEOTIDE SEQUENCE [LARGE SCALE GENOMIC DNA]</scope>
    <source>
        <strain evidence="4">CGMCC 1.15420</strain>
    </source>
</reference>
<keyword evidence="2" id="KW-1133">Transmembrane helix</keyword>
<feature type="compositionally biased region" description="Polar residues" evidence="1">
    <location>
        <begin position="158"/>
        <end position="194"/>
    </location>
</feature>
<sequence length="269" mass="28069">MAERPLIAKLLAVDKYKEEYHEILKEATEGYLASDTFTARINQLSEMISPYVKADPTAFYTYEQYEQALPQLINSNSSQVENITQQLDGTIPSSGDGSGSGGGMGGGMGGRGGMGGGRPTMGQGDDNVQGEQAQPITPNGDVDTDPTPSEVPNKQDAQKQGTDGSPAQQTTNAEPQQGADNGQQSQAGQAQPDETNVPADLPAWNGERGQAGIEGGFPGGFGGDRGAWGGLGQGTGQTEGSMEEAITAAGSLVILVLACLFVARFRRRR</sequence>